<dbReference type="InterPro" id="IPR025700">
    <property type="entry name" value="Lys/Orn_oxygenase"/>
</dbReference>
<sequence length="430" mass="49658">MNKVYDLIAVGLGPFNLSLACLAEPIEKLDSLFLEQRDEFNWHPGLMLDGVTLQTPFMSDLVTLADPTNPYSFLNYAKQQGKLYQFYIRESFFLLREQYNQYCQWAASQLSNIQFGHKVIHSQFDHTKQLYVLTVESAKQTKTLYCRHLVLGTGPSPYYPPAVQAEDTQLCHATEYLYKRDELVNSKSITVIGSGQSAAEVFYDLLCDIKQHNYQLNWVTRAPRFFPLEYTKLTLEMTSPEYVDYFYNLEQATKQELLAKQRNLYKGINSELINQIYDQLYQLDIQGVNRARLLTNSELIKKQGSKLVFRHSEQQAEFSLHSNHVIMATGFSYQLPDFLSGLMSEINWLDNGCFAVERNYSIDKLQRLFVQNAELHSHGFVTPDLGMACYRNSHILRSILGYAPYPVETQIAFQEFGLPDVVNEKQKQIA</sequence>
<evidence type="ECO:0000256" key="6">
    <source>
        <dbReference type="ARBA" id="ARBA00022857"/>
    </source>
</evidence>
<keyword evidence="5" id="KW-0274">FAD</keyword>
<dbReference type="AlphaFoldDB" id="A0A0P7EJ10"/>
<evidence type="ECO:0000256" key="1">
    <source>
        <dbReference type="ARBA" id="ARBA00001974"/>
    </source>
</evidence>
<dbReference type="SUPFAM" id="SSF51905">
    <property type="entry name" value="FAD/NAD(P)-binding domain"/>
    <property type="match status" value="1"/>
</dbReference>
<dbReference type="OrthoDB" id="7527071at2"/>
<evidence type="ECO:0000313" key="9">
    <source>
        <dbReference type="Proteomes" id="UP000050378"/>
    </source>
</evidence>
<dbReference type="GO" id="GO:0016491">
    <property type="term" value="F:oxidoreductase activity"/>
    <property type="evidence" value="ECO:0007669"/>
    <property type="project" value="UniProtKB-KW"/>
</dbReference>
<gene>
    <name evidence="8" type="ORF">AOG27_04920</name>
</gene>
<proteinExistence type="inferred from homology"/>
<comment type="pathway">
    <text evidence="2">Siderophore biosynthesis.</text>
</comment>
<evidence type="ECO:0000256" key="7">
    <source>
        <dbReference type="ARBA" id="ARBA00023002"/>
    </source>
</evidence>
<keyword evidence="6" id="KW-0521">NADP</keyword>
<evidence type="ECO:0000256" key="5">
    <source>
        <dbReference type="ARBA" id="ARBA00022827"/>
    </source>
</evidence>
<evidence type="ECO:0000256" key="4">
    <source>
        <dbReference type="ARBA" id="ARBA00022630"/>
    </source>
</evidence>
<accession>A0A0P7EJ10</accession>
<dbReference type="PANTHER" id="PTHR42802:SF1">
    <property type="entry name" value="L-ORNITHINE N(5)-MONOOXYGENASE"/>
    <property type="match status" value="1"/>
</dbReference>
<dbReference type="RefSeq" id="WP_054551866.1">
    <property type="nucleotide sequence ID" value="NZ_LJTC01000002.1"/>
</dbReference>
<dbReference type="InterPro" id="IPR036188">
    <property type="entry name" value="FAD/NAD-bd_sf"/>
</dbReference>
<comment type="similarity">
    <text evidence="3">Belongs to the lysine N(6)-hydroxylase/L-ornithine N(5)-oxygenase family.</text>
</comment>
<comment type="caution">
    <text evidence="8">The sequence shown here is derived from an EMBL/GenBank/DDBJ whole genome shotgun (WGS) entry which is preliminary data.</text>
</comment>
<organism evidence="8 9">
    <name type="scientific">Pseudoalteromonas lipolytica</name>
    <dbReference type="NCBI Taxonomy" id="570156"/>
    <lineage>
        <taxon>Bacteria</taxon>
        <taxon>Pseudomonadati</taxon>
        <taxon>Pseudomonadota</taxon>
        <taxon>Gammaproteobacteria</taxon>
        <taxon>Alteromonadales</taxon>
        <taxon>Pseudoalteromonadaceae</taxon>
        <taxon>Pseudoalteromonas</taxon>
    </lineage>
</organism>
<evidence type="ECO:0000256" key="3">
    <source>
        <dbReference type="ARBA" id="ARBA00007588"/>
    </source>
</evidence>
<dbReference type="PANTHER" id="PTHR42802">
    <property type="entry name" value="MONOOXYGENASE"/>
    <property type="match status" value="1"/>
</dbReference>
<dbReference type="STRING" id="570156.AOG27_04920"/>
<dbReference type="Gene3D" id="3.50.50.60">
    <property type="entry name" value="FAD/NAD(P)-binding domain"/>
    <property type="match status" value="1"/>
</dbReference>
<keyword evidence="4" id="KW-0285">Flavoprotein</keyword>
<keyword evidence="7" id="KW-0560">Oxidoreductase</keyword>
<dbReference type="EMBL" id="LJTC01000002">
    <property type="protein sequence ID" value="KPM85101.1"/>
    <property type="molecule type" value="Genomic_DNA"/>
</dbReference>
<protein>
    <submittedName>
        <fullName evidence="8">Alcaligin biosynthesis protein</fullName>
    </submittedName>
</protein>
<comment type="cofactor">
    <cofactor evidence="1">
        <name>FAD</name>
        <dbReference type="ChEBI" id="CHEBI:57692"/>
    </cofactor>
</comment>
<reference evidence="8 9" key="1">
    <citation type="submission" date="2015-09" db="EMBL/GenBank/DDBJ databases">
        <title>Draft Genome Sequence of Pseudoalteromonas lipolytica UCD-48B.</title>
        <authorList>
            <person name="Krusor M."/>
            <person name="Coil D.A."/>
            <person name="Lang J.M."/>
            <person name="Eisen J.A."/>
            <person name="Alexiev A."/>
        </authorList>
    </citation>
    <scope>NUCLEOTIDE SEQUENCE [LARGE SCALE GENOMIC DNA]</scope>
    <source>
        <strain evidence="8 9">UCD-48B</strain>
    </source>
</reference>
<dbReference type="Proteomes" id="UP000050378">
    <property type="component" value="Unassembled WGS sequence"/>
</dbReference>
<dbReference type="PATRIC" id="fig|570156.3.peg.975"/>
<dbReference type="Pfam" id="PF13434">
    <property type="entry name" value="Lys_Orn_oxgnase"/>
    <property type="match status" value="1"/>
</dbReference>
<dbReference type="PROSITE" id="PS51257">
    <property type="entry name" value="PROKAR_LIPOPROTEIN"/>
    <property type="match status" value="1"/>
</dbReference>
<evidence type="ECO:0000256" key="2">
    <source>
        <dbReference type="ARBA" id="ARBA00004924"/>
    </source>
</evidence>
<name>A0A0P7EJ10_9GAMM</name>
<evidence type="ECO:0000313" key="8">
    <source>
        <dbReference type="EMBL" id="KPM85101.1"/>
    </source>
</evidence>